<accession>A0A7T5UIW9</accession>
<dbReference type="EMBL" id="CP066681">
    <property type="protein sequence ID" value="QQG37128.1"/>
    <property type="molecule type" value="Genomic_DNA"/>
</dbReference>
<dbReference type="InterPro" id="IPR050595">
    <property type="entry name" value="Bact_response_regulator"/>
</dbReference>
<dbReference type="GO" id="GO:0000160">
    <property type="term" value="P:phosphorelay signal transduction system"/>
    <property type="evidence" value="ECO:0007669"/>
    <property type="project" value="InterPro"/>
</dbReference>
<evidence type="ECO:0000256" key="2">
    <source>
        <dbReference type="PROSITE-ProRule" id="PRU00169"/>
    </source>
</evidence>
<organism evidence="4 5">
    <name type="scientific">Micavibrio aeruginosavorus</name>
    <dbReference type="NCBI Taxonomy" id="349221"/>
    <lineage>
        <taxon>Bacteria</taxon>
        <taxon>Pseudomonadati</taxon>
        <taxon>Bdellovibrionota</taxon>
        <taxon>Bdellovibrionia</taxon>
        <taxon>Bdellovibrionales</taxon>
        <taxon>Pseudobdellovibrionaceae</taxon>
        <taxon>Micavibrio</taxon>
    </lineage>
</organism>
<feature type="domain" description="Response regulatory" evidence="3">
    <location>
        <begin position="9"/>
        <end position="128"/>
    </location>
</feature>
<dbReference type="PANTHER" id="PTHR44591">
    <property type="entry name" value="STRESS RESPONSE REGULATOR PROTEIN 1"/>
    <property type="match status" value="1"/>
</dbReference>
<dbReference type="SUPFAM" id="SSF52172">
    <property type="entry name" value="CheY-like"/>
    <property type="match status" value="1"/>
</dbReference>
<dbReference type="Gene3D" id="3.40.50.2300">
    <property type="match status" value="1"/>
</dbReference>
<dbReference type="InterPro" id="IPR001789">
    <property type="entry name" value="Sig_transdc_resp-reg_receiver"/>
</dbReference>
<evidence type="ECO:0000313" key="5">
    <source>
        <dbReference type="Proteomes" id="UP000595362"/>
    </source>
</evidence>
<proteinExistence type="predicted"/>
<evidence type="ECO:0000256" key="1">
    <source>
        <dbReference type="ARBA" id="ARBA00022553"/>
    </source>
</evidence>
<evidence type="ECO:0000259" key="3">
    <source>
        <dbReference type="PROSITE" id="PS50110"/>
    </source>
</evidence>
<dbReference type="Proteomes" id="UP000595362">
    <property type="component" value="Chromosome"/>
</dbReference>
<protein>
    <submittedName>
        <fullName evidence="4">Response regulator</fullName>
    </submittedName>
</protein>
<dbReference type="PANTHER" id="PTHR44591:SF3">
    <property type="entry name" value="RESPONSE REGULATORY DOMAIN-CONTAINING PROTEIN"/>
    <property type="match status" value="1"/>
</dbReference>
<dbReference type="SMART" id="SM00448">
    <property type="entry name" value="REC"/>
    <property type="match status" value="1"/>
</dbReference>
<reference evidence="4 5" key="1">
    <citation type="submission" date="2020-07" db="EMBL/GenBank/DDBJ databases">
        <title>Huge and variable diversity of episymbiotic CPR bacteria and DPANN archaea in groundwater ecosystems.</title>
        <authorList>
            <person name="He C.Y."/>
            <person name="Keren R."/>
            <person name="Whittaker M."/>
            <person name="Farag I.F."/>
            <person name="Doudna J."/>
            <person name="Cate J.H.D."/>
            <person name="Banfield J.F."/>
        </authorList>
    </citation>
    <scope>NUCLEOTIDE SEQUENCE [LARGE SCALE GENOMIC DNA]</scope>
    <source>
        <strain evidence="4">NC_groundwater_70_Ag_B-0.1um_54_66</strain>
    </source>
</reference>
<feature type="modified residue" description="4-aspartylphosphate" evidence="2">
    <location>
        <position position="59"/>
    </location>
</feature>
<name>A0A7T5UIW9_9BACT</name>
<sequence length="200" mass="23383">MVYQFKTVSILVVDDMKPMVSLVSGLLKVFGFSAIYTADNPEDAFAQFCRYKPDIVLTDWQMQPFDGLELIRMIRRDPRSPNKFVPVIMMSGYSHRIRVEQARDVGVTEFLVKPFTAKDLFARIEQLIERPRQFVDSGQFFGPDRRRRKGEYAGQRRREDDVVDIPDMELDMIDPSETERILKDLQEHVRNVGPNLHEKK</sequence>
<dbReference type="Pfam" id="PF00072">
    <property type="entry name" value="Response_reg"/>
    <property type="match status" value="1"/>
</dbReference>
<dbReference type="AlphaFoldDB" id="A0A7T5UIW9"/>
<gene>
    <name evidence="4" type="ORF">HYS17_05035</name>
</gene>
<dbReference type="InterPro" id="IPR011006">
    <property type="entry name" value="CheY-like_superfamily"/>
</dbReference>
<keyword evidence="1 2" id="KW-0597">Phosphoprotein</keyword>
<dbReference type="PROSITE" id="PS50110">
    <property type="entry name" value="RESPONSE_REGULATORY"/>
    <property type="match status" value="1"/>
</dbReference>
<evidence type="ECO:0000313" key="4">
    <source>
        <dbReference type="EMBL" id="QQG37128.1"/>
    </source>
</evidence>